<evidence type="ECO:0000313" key="4">
    <source>
        <dbReference type="EMBL" id="BAN73405.1"/>
    </source>
</evidence>
<dbReference type="AlphaFoldDB" id="A0AAD1AM60"/>
<gene>
    <name evidence="4" type="ORF">LBCZ_0237</name>
</gene>
<dbReference type="InterPro" id="IPR002178">
    <property type="entry name" value="PTS_EIIA_type-2_dom"/>
</dbReference>
<sequence length="275" mass="31643">MFAYSIACFLYDDLESDFDLQIPESEIAYLAIHIQLVLTEETKNVIPTKLVFQGKKAEGELFRYKIQTYFPRLEIEAVTPAIDQSDIEKYQLIICCGFQETTSVISSKVIEISKEMDTRDIAKIQNFVETIGTASLIQQLDYHHINESSSEEAIEYLLRKSEYLNLLPYFQKRESMSPTDIGHLVAMPHPFLKGAETTAKVIVGINRQEIPWGHQKVRLVVIYIPAADLKTNKNFFNDVYEHTSDLAEVHALLETKTKQEFIDVWNRKGEYSHAL</sequence>
<feature type="domain" description="PRD" evidence="3">
    <location>
        <begin position="1"/>
        <end position="44"/>
    </location>
</feature>
<accession>A0AAD1AM60</accession>
<proteinExistence type="predicted"/>
<evidence type="ECO:0000259" key="3">
    <source>
        <dbReference type="PROSITE" id="PS51372"/>
    </source>
</evidence>
<protein>
    <submittedName>
        <fullName evidence="4">Transcriptional antiterminator</fullName>
    </submittedName>
</protein>
<dbReference type="EMBL" id="AP012544">
    <property type="protein sequence ID" value="BAN73405.1"/>
    <property type="molecule type" value="Genomic_DNA"/>
</dbReference>
<dbReference type="Proteomes" id="UP000015560">
    <property type="component" value="Chromosome"/>
</dbReference>
<dbReference type="InterPro" id="IPR036634">
    <property type="entry name" value="PRD_sf"/>
</dbReference>
<evidence type="ECO:0000313" key="5">
    <source>
        <dbReference type="Proteomes" id="UP000015560"/>
    </source>
</evidence>
<keyword evidence="1" id="KW-0677">Repeat</keyword>
<dbReference type="InterPro" id="IPR011608">
    <property type="entry name" value="PRD"/>
</dbReference>
<evidence type="ECO:0000259" key="2">
    <source>
        <dbReference type="PROSITE" id="PS51094"/>
    </source>
</evidence>
<reference evidence="4 5" key="1">
    <citation type="journal article" date="2013" name="PLoS ONE">
        <title>Genomic Adaptation of the Lactobacillus casei Group.</title>
        <authorList>
            <person name="Toh H."/>
            <person name="Oshima K."/>
            <person name="Nakano A."/>
            <person name="Takahata M."/>
            <person name="Murakami M."/>
            <person name="Takaki T."/>
            <person name="Nishiyama H."/>
            <person name="Igimi S."/>
            <person name="Hattori M."/>
            <person name="Morita H."/>
        </authorList>
    </citation>
    <scope>NUCLEOTIDE SEQUENCE [LARGE SCALE GENOMIC DNA]</scope>
    <source>
        <strain evidence="4 5">ATCC 393</strain>
    </source>
</reference>
<dbReference type="Gene3D" id="1.10.1790.10">
    <property type="entry name" value="PRD domain"/>
    <property type="match status" value="1"/>
</dbReference>
<dbReference type="PROSITE" id="PS51372">
    <property type="entry name" value="PRD_2"/>
    <property type="match status" value="1"/>
</dbReference>
<dbReference type="InterPro" id="IPR050661">
    <property type="entry name" value="BglG_antiterminators"/>
</dbReference>
<dbReference type="Pfam" id="PF00359">
    <property type="entry name" value="PTS_EIIA_2"/>
    <property type="match status" value="1"/>
</dbReference>
<dbReference type="SUPFAM" id="SSF63520">
    <property type="entry name" value="PTS-regulatory domain, PRD"/>
    <property type="match status" value="1"/>
</dbReference>
<dbReference type="InterPro" id="IPR016152">
    <property type="entry name" value="PTrfase/Anion_transptr"/>
</dbReference>
<dbReference type="Pfam" id="PF00874">
    <property type="entry name" value="PRD"/>
    <property type="match status" value="1"/>
</dbReference>
<dbReference type="PROSITE" id="PS51094">
    <property type="entry name" value="PTS_EIIA_TYPE_2"/>
    <property type="match status" value="1"/>
</dbReference>
<feature type="domain" description="PTS EIIA type-2" evidence="2">
    <location>
        <begin position="126"/>
        <end position="268"/>
    </location>
</feature>
<dbReference type="SUPFAM" id="SSF55804">
    <property type="entry name" value="Phoshotransferase/anion transport protein"/>
    <property type="match status" value="1"/>
</dbReference>
<dbReference type="PANTHER" id="PTHR30185:SF15">
    <property type="entry name" value="CRYPTIC BETA-GLUCOSIDE BGL OPERON ANTITERMINATOR"/>
    <property type="match status" value="1"/>
</dbReference>
<dbReference type="PANTHER" id="PTHR30185">
    <property type="entry name" value="CRYPTIC BETA-GLUCOSIDE BGL OPERON ANTITERMINATOR"/>
    <property type="match status" value="1"/>
</dbReference>
<evidence type="ECO:0000256" key="1">
    <source>
        <dbReference type="ARBA" id="ARBA00022737"/>
    </source>
</evidence>
<dbReference type="Gene3D" id="3.40.930.10">
    <property type="entry name" value="Mannitol-specific EII, Chain A"/>
    <property type="match status" value="1"/>
</dbReference>
<dbReference type="GO" id="GO:0006355">
    <property type="term" value="P:regulation of DNA-templated transcription"/>
    <property type="evidence" value="ECO:0007669"/>
    <property type="project" value="InterPro"/>
</dbReference>
<name>A0AAD1AM60_LACCA</name>
<organism evidence="4 5">
    <name type="scientific">Lacticaseibacillus casei DSM 20011 = JCM 1134 = ATCC 393</name>
    <dbReference type="NCBI Taxonomy" id="1423732"/>
    <lineage>
        <taxon>Bacteria</taxon>
        <taxon>Bacillati</taxon>
        <taxon>Bacillota</taxon>
        <taxon>Bacilli</taxon>
        <taxon>Lactobacillales</taxon>
        <taxon>Lactobacillaceae</taxon>
        <taxon>Lacticaseibacillus</taxon>
    </lineage>
</organism>